<dbReference type="RefSeq" id="WP_064539810.1">
    <property type="nucleotide sequence ID" value="NZ_LWSU01000217.1"/>
</dbReference>
<dbReference type="GO" id="GO:0003676">
    <property type="term" value="F:nucleic acid binding"/>
    <property type="evidence" value="ECO:0007669"/>
    <property type="project" value="InterPro"/>
</dbReference>
<accession>A0A199P0U7</accession>
<protein>
    <submittedName>
        <fullName evidence="1">Uncharacterized protein</fullName>
    </submittedName>
</protein>
<dbReference type="AlphaFoldDB" id="A0A199P0U7"/>
<comment type="caution">
    <text evidence="1">The sequence shown here is derived from an EMBL/GenBank/DDBJ whole genome shotgun (WGS) entry which is preliminary data.</text>
</comment>
<name>A0A199P0U7_9XANT</name>
<dbReference type="Proteomes" id="UP000093858">
    <property type="component" value="Unassembled WGS sequence"/>
</dbReference>
<dbReference type="Gene3D" id="3.30.420.10">
    <property type="entry name" value="Ribonuclease H-like superfamily/Ribonuclease H"/>
    <property type="match status" value="1"/>
</dbReference>
<dbReference type="InterPro" id="IPR036397">
    <property type="entry name" value="RNaseH_sf"/>
</dbReference>
<evidence type="ECO:0000313" key="2">
    <source>
        <dbReference type="Proteomes" id="UP000093858"/>
    </source>
</evidence>
<dbReference type="SUPFAM" id="SSF53098">
    <property type="entry name" value="Ribonuclease H-like"/>
    <property type="match status" value="1"/>
</dbReference>
<evidence type="ECO:0000313" key="1">
    <source>
        <dbReference type="EMBL" id="OAX54889.1"/>
    </source>
</evidence>
<gene>
    <name evidence="1" type="ORF">A6R73_18295</name>
</gene>
<proteinExistence type="predicted"/>
<sequence>MATTYYFLDTEWADVTGSELVSLALVNEGGDRLFYAERASLPEAPTDFVRQSVYPLLNRGDAALPDAALTTELRAFLSEVDAPAVIADFPNDLQLLRYALDGFELPDDQVAACGPRPAPVMTRMSKEGLPGLLVEDWFAAHPEHRARRHHALVDAQALRMAWLVATDRIPAPAWAHSYRRARG</sequence>
<dbReference type="InterPro" id="IPR012337">
    <property type="entry name" value="RNaseH-like_sf"/>
</dbReference>
<organism evidence="1 2">
    <name type="scientific">Xanthomonas graminis pv. poae</name>
    <dbReference type="NCBI Taxonomy" id="227946"/>
    <lineage>
        <taxon>Bacteria</taxon>
        <taxon>Pseudomonadati</taxon>
        <taxon>Pseudomonadota</taxon>
        <taxon>Gammaproteobacteria</taxon>
        <taxon>Lysobacterales</taxon>
        <taxon>Lysobacteraceae</taxon>
        <taxon>Xanthomonas</taxon>
        <taxon>Xanthomonas translucens group</taxon>
        <taxon>Xanthomonas graminis</taxon>
    </lineage>
</organism>
<reference evidence="1 2" key="1">
    <citation type="submission" date="2016-04" db="EMBL/GenBank/DDBJ databases">
        <title>Xanthomonas translucens phylogeny.</title>
        <authorList>
            <person name="Langlois P."/>
        </authorList>
    </citation>
    <scope>NUCLEOTIDE SEQUENCE [LARGE SCALE GENOMIC DNA]</scope>
    <source>
        <strain evidence="1 2">B99</strain>
    </source>
</reference>
<dbReference type="EMBL" id="LWSU01000217">
    <property type="protein sequence ID" value="OAX54889.1"/>
    <property type="molecule type" value="Genomic_DNA"/>
</dbReference>